<dbReference type="Proteomes" id="UP000557857">
    <property type="component" value="Unassembled WGS sequence"/>
</dbReference>
<dbReference type="AlphaFoldDB" id="A0A848MXV8"/>
<accession>A0A848MXV8</accession>
<comment type="caution">
    <text evidence="2">The sequence shown here is derived from an EMBL/GenBank/DDBJ whole genome shotgun (WGS) entry which is preliminary data.</text>
</comment>
<feature type="transmembrane region" description="Helical" evidence="1">
    <location>
        <begin position="33"/>
        <end position="54"/>
    </location>
</feature>
<protein>
    <submittedName>
        <fullName evidence="2">Uncharacterized protein</fullName>
    </submittedName>
</protein>
<evidence type="ECO:0000313" key="3">
    <source>
        <dbReference type="Proteomes" id="UP000557857"/>
    </source>
</evidence>
<gene>
    <name evidence="2" type="ORF">HI921_08900</name>
</gene>
<proteinExistence type="predicted"/>
<dbReference type="EMBL" id="JABCAG010000023">
    <property type="protein sequence ID" value="NMP58579.1"/>
    <property type="molecule type" value="Genomic_DNA"/>
</dbReference>
<sequence length="55" mass="6244">MPIRKSFTKQSNDKILLAALTEKKHPVHRVRQLQALCYISIVLNAILLSVVFAIL</sequence>
<keyword evidence="1" id="KW-1133">Transmembrane helix</keyword>
<dbReference type="RefSeq" id="WP_169058668.1">
    <property type="nucleotide sequence ID" value="NZ_JABCAG010000023.1"/>
</dbReference>
<evidence type="ECO:0000313" key="2">
    <source>
        <dbReference type="EMBL" id="NMP58579.1"/>
    </source>
</evidence>
<keyword evidence="1" id="KW-0472">Membrane</keyword>
<organism evidence="2 3">
    <name type="scientific">Enterococcus mundtii</name>
    <dbReference type="NCBI Taxonomy" id="53346"/>
    <lineage>
        <taxon>Bacteria</taxon>
        <taxon>Bacillati</taxon>
        <taxon>Bacillota</taxon>
        <taxon>Bacilli</taxon>
        <taxon>Lactobacillales</taxon>
        <taxon>Enterococcaceae</taxon>
        <taxon>Enterococcus</taxon>
    </lineage>
</organism>
<reference evidence="2 3" key="1">
    <citation type="submission" date="2020-04" db="EMBL/GenBank/DDBJ databases">
        <authorList>
            <person name="Abaymova A."/>
            <person name="Teymurazov M."/>
            <person name="Tazyna O."/>
            <person name="Chatushin Y."/>
            <person name="Svetoch E."/>
            <person name="Pereligyn V."/>
            <person name="Pohylenko V."/>
            <person name="Platonov M."/>
            <person name="Kartsev N."/>
            <person name="Skryabin Y."/>
            <person name="Sizova A."/>
            <person name="Solomentsev V."/>
            <person name="Kislichkina A."/>
            <person name="Bogun A."/>
        </authorList>
    </citation>
    <scope>NUCLEOTIDE SEQUENCE [LARGE SCALE GENOMIC DNA]</scope>
    <source>
        <strain evidence="3">SCPM-O-B-8398 (E28)</strain>
    </source>
</reference>
<name>A0A848MXV8_ENTMU</name>
<evidence type="ECO:0000256" key="1">
    <source>
        <dbReference type="SAM" id="Phobius"/>
    </source>
</evidence>
<keyword evidence="1" id="KW-0812">Transmembrane</keyword>